<evidence type="ECO:0000313" key="1">
    <source>
        <dbReference type="EMBL" id="MBO0345907.1"/>
    </source>
</evidence>
<reference evidence="1" key="1">
    <citation type="submission" date="2021-03" db="EMBL/GenBank/DDBJ databases">
        <title>Roseibium sp. CAU 1637 isolated from Incheon.</title>
        <authorList>
            <person name="Kim W."/>
        </authorList>
    </citation>
    <scope>NUCLEOTIDE SEQUENCE</scope>
    <source>
        <strain evidence="1">CAU 1637</strain>
    </source>
</reference>
<dbReference type="EMBL" id="JAFLNF010000004">
    <property type="protein sequence ID" value="MBO0345907.1"/>
    <property type="molecule type" value="Genomic_DNA"/>
</dbReference>
<sequence>MGKGFETLTPFLRKSALLGVAGLALALGGCLGDRSEVQTGPQAGAQAGTDGRSTVTKIISGGQAPLEIDPEALSSDIYCPSIRLQPGAHLIMSYERGKQDEPKGLRYQATVQDWARGCTREGVDQARIKVGVSGYVTPGPAWPGGEVLLPVRIVITTGEEGVKPLTSELISVPVTIGAGAPSEAWTMVESSFVVPRNAEMQILVGFDEKATAKR</sequence>
<name>A0A939J786_9HYPH</name>
<protein>
    <recommendedName>
        <fullName evidence="3">Lipoprotein</fullName>
    </recommendedName>
</protein>
<keyword evidence="2" id="KW-1185">Reference proteome</keyword>
<evidence type="ECO:0008006" key="3">
    <source>
        <dbReference type="Google" id="ProtNLM"/>
    </source>
</evidence>
<accession>A0A939J786</accession>
<organism evidence="1 2">
    <name type="scientific">Roseibium limicola</name>
    <dbReference type="NCBI Taxonomy" id="2816037"/>
    <lineage>
        <taxon>Bacteria</taxon>
        <taxon>Pseudomonadati</taxon>
        <taxon>Pseudomonadota</taxon>
        <taxon>Alphaproteobacteria</taxon>
        <taxon>Hyphomicrobiales</taxon>
        <taxon>Stappiaceae</taxon>
        <taxon>Roseibium</taxon>
    </lineage>
</organism>
<evidence type="ECO:0000313" key="2">
    <source>
        <dbReference type="Proteomes" id="UP000664779"/>
    </source>
</evidence>
<proteinExistence type="predicted"/>
<dbReference type="Proteomes" id="UP000664779">
    <property type="component" value="Unassembled WGS sequence"/>
</dbReference>
<dbReference type="AlphaFoldDB" id="A0A939J786"/>
<comment type="caution">
    <text evidence="1">The sequence shown here is derived from an EMBL/GenBank/DDBJ whole genome shotgun (WGS) entry which is preliminary data.</text>
</comment>
<dbReference type="RefSeq" id="WP_206940887.1">
    <property type="nucleotide sequence ID" value="NZ_JAFLNF010000004.1"/>
</dbReference>
<dbReference type="PROSITE" id="PS51257">
    <property type="entry name" value="PROKAR_LIPOPROTEIN"/>
    <property type="match status" value="1"/>
</dbReference>
<gene>
    <name evidence="1" type="ORF">J0X15_11805</name>
</gene>